<evidence type="ECO:0000256" key="5">
    <source>
        <dbReference type="ARBA" id="ARBA00022196"/>
    </source>
</evidence>
<evidence type="ECO:0000313" key="17">
    <source>
        <dbReference type="Proteomes" id="UP000792457"/>
    </source>
</evidence>
<dbReference type="Proteomes" id="UP000792457">
    <property type="component" value="Unassembled WGS sequence"/>
</dbReference>
<accession>A0A8K0NWY8</accession>
<dbReference type="InterPro" id="IPR016069">
    <property type="entry name" value="Translin_C"/>
</dbReference>
<evidence type="ECO:0000256" key="7">
    <source>
        <dbReference type="ARBA" id="ARBA00022722"/>
    </source>
</evidence>
<evidence type="ECO:0000256" key="13">
    <source>
        <dbReference type="ARBA" id="ARBA00025374"/>
    </source>
</evidence>
<dbReference type="OrthoDB" id="829at2759"/>
<dbReference type="GO" id="GO:0016070">
    <property type="term" value="P:RNA metabolic process"/>
    <property type="evidence" value="ECO:0007669"/>
    <property type="project" value="InterPro"/>
</dbReference>
<dbReference type="InterPro" id="IPR033956">
    <property type="entry name" value="Translin"/>
</dbReference>
<dbReference type="GO" id="GO:0005634">
    <property type="term" value="C:nucleus"/>
    <property type="evidence" value="ECO:0007669"/>
    <property type="project" value="UniProtKB-SubCell"/>
</dbReference>
<evidence type="ECO:0000256" key="6">
    <source>
        <dbReference type="ARBA" id="ARBA00022490"/>
    </source>
</evidence>
<comment type="function">
    <text evidence="13">DNA-binding protein that specifically recognizes consensus sequences at the breakpoint junctions in chromosomal translocations, mostly involving immunoglobulin (Ig)/T-cell receptor gene segments. Seems to recognize single-stranded DNA ends generated by staggered breaks occurring at recombination hot spots.</text>
</comment>
<dbReference type="GO" id="GO:0003697">
    <property type="term" value="F:single-stranded DNA binding"/>
    <property type="evidence" value="ECO:0007669"/>
    <property type="project" value="InterPro"/>
</dbReference>
<keyword evidence="17" id="KW-1185">Reference proteome</keyword>
<comment type="similarity">
    <text evidence="3">Belongs to the translin family.</text>
</comment>
<dbReference type="SUPFAM" id="SSF74784">
    <property type="entry name" value="Translin"/>
    <property type="match status" value="1"/>
</dbReference>
<dbReference type="Gene3D" id="1.20.58.190">
    <property type="entry name" value="Translin, domain 1"/>
    <property type="match status" value="1"/>
</dbReference>
<dbReference type="FunFam" id="1.20.58.200:FF:000002">
    <property type="entry name" value="Putative translin"/>
    <property type="match status" value="1"/>
</dbReference>
<evidence type="ECO:0000256" key="14">
    <source>
        <dbReference type="ARBA" id="ARBA00025410"/>
    </source>
</evidence>
<evidence type="ECO:0000256" key="4">
    <source>
        <dbReference type="ARBA" id="ARBA00011685"/>
    </source>
</evidence>
<sequence length="232" mass="26321">MIISAMSTANAGISEIFTDFQGFLNDEQDLRERIRACVKEIEQRSREIVAILQNIHLETGIKDLPGTCLEANKCFACVKEKYVELAGVVPAGQYYRYHEHWRFVTQRLVFLISLTIYLETGRLATREEIANTLGVQLNLKDGFVLDLEDYLARFAVNSVTAGDYARPIAISKFVAELNSGFRLLNLKNDNLRKRFDVLKYDVKKIEEVVYDLSIRGLSPKPSVSASEDSMQS</sequence>
<dbReference type="GO" id="GO:0016787">
    <property type="term" value="F:hydrolase activity"/>
    <property type="evidence" value="ECO:0007669"/>
    <property type="project" value="UniProtKB-KW"/>
</dbReference>
<proteinExistence type="inferred from homology"/>
<evidence type="ECO:0000256" key="11">
    <source>
        <dbReference type="ARBA" id="ARBA00023125"/>
    </source>
</evidence>
<dbReference type="GO" id="GO:0005737">
    <property type="term" value="C:cytoplasm"/>
    <property type="evidence" value="ECO:0007669"/>
    <property type="project" value="UniProtKB-SubCell"/>
</dbReference>
<evidence type="ECO:0000256" key="8">
    <source>
        <dbReference type="ARBA" id="ARBA00022759"/>
    </source>
</evidence>
<comment type="subcellular location">
    <subcellularLocation>
        <location evidence="2">Cytoplasm</location>
    </subcellularLocation>
    <subcellularLocation>
        <location evidence="1">Nucleus</location>
    </subcellularLocation>
</comment>
<keyword evidence="10" id="KW-0694">RNA-binding</keyword>
<evidence type="ECO:0000256" key="9">
    <source>
        <dbReference type="ARBA" id="ARBA00022801"/>
    </source>
</evidence>
<evidence type="ECO:0000256" key="15">
    <source>
        <dbReference type="ARBA" id="ARBA00030513"/>
    </source>
</evidence>
<reference evidence="16" key="1">
    <citation type="submission" date="2013-04" db="EMBL/GenBank/DDBJ databases">
        <authorList>
            <person name="Qu J."/>
            <person name="Murali S.C."/>
            <person name="Bandaranaike D."/>
            <person name="Bellair M."/>
            <person name="Blankenburg K."/>
            <person name="Chao H."/>
            <person name="Dinh H."/>
            <person name="Doddapaneni H."/>
            <person name="Downs B."/>
            <person name="Dugan-Rocha S."/>
            <person name="Elkadiri S."/>
            <person name="Gnanaolivu R.D."/>
            <person name="Hernandez B."/>
            <person name="Javaid M."/>
            <person name="Jayaseelan J.C."/>
            <person name="Lee S."/>
            <person name="Li M."/>
            <person name="Ming W."/>
            <person name="Munidasa M."/>
            <person name="Muniz J."/>
            <person name="Nguyen L."/>
            <person name="Ongeri F."/>
            <person name="Osuji N."/>
            <person name="Pu L.-L."/>
            <person name="Puazo M."/>
            <person name="Qu C."/>
            <person name="Quiroz J."/>
            <person name="Raj R."/>
            <person name="Weissenberger G."/>
            <person name="Xin Y."/>
            <person name="Zou X."/>
            <person name="Han Y."/>
            <person name="Richards S."/>
            <person name="Worley K."/>
            <person name="Muzny D."/>
            <person name="Gibbs R."/>
        </authorList>
    </citation>
    <scope>NUCLEOTIDE SEQUENCE</scope>
    <source>
        <strain evidence="16">Sampled in the wild</strain>
    </source>
</reference>
<evidence type="ECO:0000313" key="16">
    <source>
        <dbReference type="EMBL" id="KAG8227555.1"/>
    </source>
</evidence>
<dbReference type="InterPro" id="IPR002848">
    <property type="entry name" value="Translin_fam"/>
</dbReference>
<dbReference type="EMBL" id="KZ308327">
    <property type="protein sequence ID" value="KAG8227555.1"/>
    <property type="molecule type" value="Genomic_DNA"/>
</dbReference>
<keyword evidence="9" id="KW-0378">Hydrolase</keyword>
<dbReference type="GO" id="GO:0004519">
    <property type="term" value="F:endonuclease activity"/>
    <property type="evidence" value="ECO:0007669"/>
    <property type="project" value="UniProtKB-KW"/>
</dbReference>
<comment type="function">
    <text evidence="14">Exhibits both single-stranded and double-stranded endoribonuclease activity. May act as an activator of RNA-induced silencing complex (RISC) by facilitating endonucleolytic cleavage of the siRNA passenger strand.</text>
</comment>
<keyword evidence="12" id="KW-0539">Nucleus</keyword>
<keyword evidence="6" id="KW-0963">Cytoplasm</keyword>
<comment type="caution">
    <text evidence="16">The sequence shown here is derived from an EMBL/GenBank/DDBJ whole genome shotgun (WGS) entry which is preliminary data.</text>
</comment>
<dbReference type="GO" id="GO:0003723">
    <property type="term" value="F:RNA binding"/>
    <property type="evidence" value="ECO:0007669"/>
    <property type="project" value="UniProtKB-KW"/>
</dbReference>
<keyword evidence="11" id="KW-0238">DNA-binding</keyword>
<evidence type="ECO:0000256" key="10">
    <source>
        <dbReference type="ARBA" id="ARBA00022884"/>
    </source>
</evidence>
<dbReference type="AlphaFoldDB" id="A0A8K0NWY8"/>
<dbReference type="CDD" id="cd14819">
    <property type="entry name" value="Translin"/>
    <property type="match status" value="1"/>
</dbReference>
<evidence type="ECO:0000256" key="12">
    <source>
        <dbReference type="ARBA" id="ARBA00023242"/>
    </source>
</evidence>
<organism evidence="16 17">
    <name type="scientific">Ladona fulva</name>
    <name type="common">Scarce chaser dragonfly</name>
    <name type="synonym">Libellula fulva</name>
    <dbReference type="NCBI Taxonomy" id="123851"/>
    <lineage>
        <taxon>Eukaryota</taxon>
        <taxon>Metazoa</taxon>
        <taxon>Ecdysozoa</taxon>
        <taxon>Arthropoda</taxon>
        <taxon>Hexapoda</taxon>
        <taxon>Insecta</taxon>
        <taxon>Pterygota</taxon>
        <taxon>Palaeoptera</taxon>
        <taxon>Odonata</taxon>
        <taxon>Epiprocta</taxon>
        <taxon>Anisoptera</taxon>
        <taxon>Libelluloidea</taxon>
        <taxon>Libellulidae</taxon>
        <taxon>Ladona</taxon>
    </lineage>
</organism>
<dbReference type="Pfam" id="PF01997">
    <property type="entry name" value="Translin"/>
    <property type="match status" value="1"/>
</dbReference>
<evidence type="ECO:0000256" key="2">
    <source>
        <dbReference type="ARBA" id="ARBA00004496"/>
    </source>
</evidence>
<keyword evidence="8" id="KW-0255">Endonuclease</keyword>
<evidence type="ECO:0000256" key="3">
    <source>
        <dbReference type="ARBA" id="ARBA00005902"/>
    </source>
</evidence>
<dbReference type="InterPro" id="IPR036081">
    <property type="entry name" value="Translin_sf"/>
</dbReference>
<reference evidence="16" key="2">
    <citation type="submission" date="2017-10" db="EMBL/GenBank/DDBJ databases">
        <title>Ladona fulva Genome sequencing and assembly.</title>
        <authorList>
            <person name="Murali S."/>
            <person name="Richards S."/>
            <person name="Bandaranaike D."/>
            <person name="Bellair M."/>
            <person name="Blankenburg K."/>
            <person name="Chao H."/>
            <person name="Dinh H."/>
            <person name="Doddapaneni H."/>
            <person name="Dugan-Rocha S."/>
            <person name="Elkadiri S."/>
            <person name="Gnanaolivu R."/>
            <person name="Hernandez B."/>
            <person name="Skinner E."/>
            <person name="Javaid M."/>
            <person name="Lee S."/>
            <person name="Li M."/>
            <person name="Ming W."/>
            <person name="Munidasa M."/>
            <person name="Muniz J."/>
            <person name="Nguyen L."/>
            <person name="Hughes D."/>
            <person name="Osuji N."/>
            <person name="Pu L.-L."/>
            <person name="Puazo M."/>
            <person name="Qu C."/>
            <person name="Quiroz J."/>
            <person name="Raj R."/>
            <person name="Weissenberger G."/>
            <person name="Xin Y."/>
            <person name="Zou X."/>
            <person name="Han Y."/>
            <person name="Worley K."/>
            <person name="Muzny D."/>
            <person name="Gibbs R."/>
        </authorList>
    </citation>
    <scope>NUCLEOTIDE SEQUENCE</scope>
    <source>
        <strain evidence="16">Sampled in the wild</strain>
    </source>
</reference>
<dbReference type="GO" id="GO:0043565">
    <property type="term" value="F:sequence-specific DNA binding"/>
    <property type="evidence" value="ECO:0007669"/>
    <property type="project" value="InterPro"/>
</dbReference>
<protein>
    <recommendedName>
        <fullName evidence="5">Translin</fullName>
    </recommendedName>
    <alternativeName>
        <fullName evidence="15">Component 3 of promoter of RISC</fullName>
    </alternativeName>
</protein>
<name>A0A8K0NWY8_LADFU</name>
<dbReference type="FunFam" id="1.20.58.190:FF:000001">
    <property type="entry name" value="Translin"/>
    <property type="match status" value="1"/>
</dbReference>
<dbReference type="Gene3D" id="1.20.58.200">
    <property type="entry name" value="Translin, domain 2"/>
    <property type="match status" value="1"/>
</dbReference>
<comment type="subunit">
    <text evidence="4">Ring-shaped heterooctamer of six TSN and two TSNAX subunits, DNA/RNA binding occurs inside the ring.</text>
</comment>
<keyword evidence="7" id="KW-0540">Nuclease</keyword>
<dbReference type="InterPro" id="IPR016068">
    <property type="entry name" value="Translin_N"/>
</dbReference>
<dbReference type="PANTHER" id="PTHR10741">
    <property type="entry name" value="TRANSLIN AND TRANSLIN ASSOCIATED PROTEIN X"/>
    <property type="match status" value="1"/>
</dbReference>
<evidence type="ECO:0000256" key="1">
    <source>
        <dbReference type="ARBA" id="ARBA00004123"/>
    </source>
</evidence>
<gene>
    <name evidence="16" type="ORF">J437_LFUL000655</name>
</gene>